<keyword evidence="7" id="KW-1185">Reference proteome</keyword>
<evidence type="ECO:0000259" key="5">
    <source>
        <dbReference type="SMART" id="SM01238"/>
    </source>
</evidence>
<dbReference type="PANTHER" id="PTHR28235:SF1">
    <property type="entry name" value="SMALL RIBOSOMAL SUBUNIT PROTEIN MS41"/>
    <property type="match status" value="1"/>
</dbReference>
<dbReference type="SMART" id="SM01238">
    <property type="entry name" value="IGR"/>
    <property type="match status" value="1"/>
</dbReference>
<comment type="subcellular location">
    <subcellularLocation>
        <location evidence="1">Mitochondrion</location>
    </subcellularLocation>
</comment>
<dbReference type="HOGENOM" id="CLU_1942324_0_0_1"/>
<organism evidence="6 7">
    <name type="scientific">Tetrahymena thermophila (strain SB210)</name>
    <dbReference type="NCBI Taxonomy" id="312017"/>
    <lineage>
        <taxon>Eukaryota</taxon>
        <taxon>Sar</taxon>
        <taxon>Alveolata</taxon>
        <taxon>Ciliophora</taxon>
        <taxon>Intramacronucleata</taxon>
        <taxon>Oligohymenophorea</taxon>
        <taxon>Hymenostomatida</taxon>
        <taxon>Tetrahymenina</taxon>
        <taxon>Tetrahymenidae</taxon>
        <taxon>Tetrahymena</taxon>
    </lineage>
</organism>
<dbReference type="STRING" id="312017.Q22FZ4"/>
<gene>
    <name evidence="6" type="ORF">TTHERM_00721630</name>
</gene>
<evidence type="ECO:0000256" key="1">
    <source>
        <dbReference type="ARBA" id="ARBA00004173"/>
    </source>
</evidence>
<keyword evidence="3" id="KW-0496">Mitochondrion</keyword>
<evidence type="ECO:0000313" key="7">
    <source>
        <dbReference type="Proteomes" id="UP000009168"/>
    </source>
</evidence>
<name>Q22FZ4_TETTS</name>
<reference evidence="8" key="2">
    <citation type="journal article" date="2020" name="Elife">
        <title>Ciliate mitoribosome illuminates evolutionary steps of mitochondrial translation.</title>
        <authorList>
            <person name="Tobiasson V."/>
            <person name="Amunts A."/>
        </authorList>
    </citation>
    <scope>STRUCTURE BY ELECTRON MICROSCOPY (3.70 ANGSTROMS)</scope>
</reference>
<dbReference type="RefSeq" id="XP_001031895.1">
    <property type="nucleotide sequence ID" value="XM_001031895.1"/>
</dbReference>
<protein>
    <recommendedName>
        <fullName evidence="4">Small ribosomal subunit protein mS41</fullName>
    </recommendedName>
</protein>
<dbReference type="AlphaFoldDB" id="Q22FZ4"/>
<dbReference type="EMBL" id="GG662576">
    <property type="protein sequence ID" value="EAR84232.1"/>
    <property type="molecule type" value="Genomic_DNA"/>
</dbReference>
<dbReference type="Pfam" id="PF09597">
    <property type="entry name" value="SAM_Ribosomal_mS41"/>
    <property type="match status" value="1"/>
</dbReference>
<evidence type="ECO:0000256" key="2">
    <source>
        <dbReference type="ARBA" id="ARBA00010492"/>
    </source>
</evidence>
<feature type="domain" description="Small ribosomal subunit protein mS41 SAM" evidence="5">
    <location>
        <begin position="57"/>
        <end position="112"/>
    </location>
</feature>
<dbReference type="PDB" id="6Z1P">
    <property type="method" value="EM"/>
    <property type="resolution" value="3.70 A"/>
    <property type="chains" value="BD=1-130"/>
</dbReference>
<dbReference type="eggNOG" id="ENOG502R2C8">
    <property type="taxonomic scope" value="Eukaryota"/>
</dbReference>
<evidence type="ECO:0000256" key="3">
    <source>
        <dbReference type="ARBA" id="ARBA00023128"/>
    </source>
</evidence>
<reference evidence="7" key="1">
    <citation type="journal article" date="2006" name="PLoS Biol.">
        <title>Macronuclear genome sequence of the ciliate Tetrahymena thermophila, a model eukaryote.</title>
        <authorList>
            <person name="Eisen J.A."/>
            <person name="Coyne R.S."/>
            <person name="Wu M."/>
            <person name="Wu D."/>
            <person name="Thiagarajan M."/>
            <person name="Wortman J.R."/>
            <person name="Badger J.H."/>
            <person name="Ren Q."/>
            <person name="Amedeo P."/>
            <person name="Jones K.M."/>
            <person name="Tallon L.J."/>
            <person name="Delcher A.L."/>
            <person name="Salzberg S.L."/>
            <person name="Silva J.C."/>
            <person name="Haas B.J."/>
            <person name="Majoros W.H."/>
            <person name="Farzad M."/>
            <person name="Carlton J.M."/>
            <person name="Smith R.K. Jr."/>
            <person name="Garg J."/>
            <person name="Pearlman R.E."/>
            <person name="Karrer K.M."/>
            <person name="Sun L."/>
            <person name="Manning G."/>
            <person name="Elde N.C."/>
            <person name="Turkewitz A.P."/>
            <person name="Asai D.J."/>
            <person name="Wilkes D.E."/>
            <person name="Wang Y."/>
            <person name="Cai H."/>
            <person name="Collins K."/>
            <person name="Stewart B.A."/>
            <person name="Lee S.R."/>
            <person name="Wilamowska K."/>
            <person name="Weinberg Z."/>
            <person name="Ruzzo W.L."/>
            <person name="Wloga D."/>
            <person name="Gaertig J."/>
            <person name="Frankel J."/>
            <person name="Tsao C.-C."/>
            <person name="Gorovsky M.A."/>
            <person name="Keeling P.J."/>
            <person name="Waller R.F."/>
            <person name="Patron N.J."/>
            <person name="Cherry J.M."/>
            <person name="Stover N.A."/>
            <person name="Krieger C.J."/>
            <person name="del Toro C."/>
            <person name="Ryder H.F."/>
            <person name="Williamson S.C."/>
            <person name="Barbeau R.A."/>
            <person name="Hamilton E.P."/>
            <person name="Orias E."/>
        </authorList>
    </citation>
    <scope>NUCLEOTIDE SEQUENCE [LARGE SCALE GENOMIC DNA]</scope>
    <source>
        <strain evidence="7">SB210</strain>
    </source>
</reference>
<dbReference type="GeneID" id="7838112"/>
<dbReference type="KEGG" id="tet:TTHERM_00721630"/>
<sequence>MIRSLVQIAKKSDTQSLVFTQVYFKTQYIRQPKLKFRTCVPIYPPPGLNLEIPDWDKELFLKRIGGGTSEYADKFDNLQEIFTSTSKQMADKGVPPKARKYILSMKEQLRRGVVTFEYLSRRTCLEQLKD</sequence>
<proteinExistence type="evidence at protein level"/>
<dbReference type="GO" id="GO:0005739">
    <property type="term" value="C:mitochondrion"/>
    <property type="evidence" value="ECO:0007669"/>
    <property type="project" value="UniProtKB-SubCell"/>
</dbReference>
<dbReference type="Proteomes" id="UP000009168">
    <property type="component" value="Unassembled WGS sequence"/>
</dbReference>
<dbReference type="InParanoid" id="Q22FZ4"/>
<dbReference type="InterPro" id="IPR039603">
    <property type="entry name" value="Ribosomal_mS41"/>
</dbReference>
<dbReference type="PANTHER" id="PTHR28235">
    <property type="entry name" value="PROTEIN FYV4, MITOCHONDRIAL"/>
    <property type="match status" value="1"/>
</dbReference>
<dbReference type="InterPro" id="IPR019083">
    <property type="entry name" value="SAM_Ribosomal_mS41"/>
</dbReference>
<evidence type="ECO:0000256" key="4">
    <source>
        <dbReference type="ARBA" id="ARBA00035129"/>
    </source>
</evidence>
<dbReference type="OMA" id="EWEVEMF"/>
<dbReference type="OrthoDB" id="18595at2759"/>
<dbReference type="EMDB" id="EMD-11032"/>
<keyword evidence="8" id="KW-0002">3D-structure</keyword>
<accession>Q22FZ4</accession>
<evidence type="ECO:0007829" key="8">
    <source>
        <dbReference type="PDB" id="6Z1P"/>
    </source>
</evidence>
<evidence type="ECO:0000313" key="6">
    <source>
        <dbReference type="EMBL" id="EAR84232.1"/>
    </source>
</evidence>
<comment type="similarity">
    <text evidence="2">Belongs to the mitochondrion-specific ribosomal protein mS41 family.</text>
</comment>